<protein>
    <submittedName>
        <fullName evidence="2">Uncharacterized protein</fullName>
    </submittedName>
</protein>
<accession>A0ABV8ICC9</accession>
<dbReference type="RefSeq" id="WP_377289988.1">
    <property type="nucleotide sequence ID" value="NZ_JBHSBM010000023.1"/>
</dbReference>
<organism evidence="2 3">
    <name type="scientific">Planomonospora corallina</name>
    <dbReference type="NCBI Taxonomy" id="1806052"/>
    <lineage>
        <taxon>Bacteria</taxon>
        <taxon>Bacillati</taxon>
        <taxon>Actinomycetota</taxon>
        <taxon>Actinomycetes</taxon>
        <taxon>Streptosporangiales</taxon>
        <taxon>Streptosporangiaceae</taxon>
        <taxon>Planomonospora</taxon>
    </lineage>
</organism>
<reference evidence="3" key="1">
    <citation type="journal article" date="2019" name="Int. J. Syst. Evol. Microbiol.">
        <title>The Global Catalogue of Microorganisms (GCM) 10K type strain sequencing project: providing services to taxonomists for standard genome sequencing and annotation.</title>
        <authorList>
            <consortium name="The Broad Institute Genomics Platform"/>
            <consortium name="The Broad Institute Genome Sequencing Center for Infectious Disease"/>
            <person name="Wu L."/>
            <person name="Ma J."/>
        </authorList>
    </citation>
    <scope>NUCLEOTIDE SEQUENCE [LARGE SCALE GENOMIC DNA]</scope>
    <source>
        <strain evidence="3">TBRC 4489</strain>
    </source>
</reference>
<evidence type="ECO:0000313" key="2">
    <source>
        <dbReference type="EMBL" id="MFC4060594.1"/>
    </source>
</evidence>
<proteinExistence type="predicted"/>
<keyword evidence="3" id="KW-1185">Reference proteome</keyword>
<feature type="region of interest" description="Disordered" evidence="1">
    <location>
        <begin position="75"/>
        <end position="105"/>
    </location>
</feature>
<dbReference type="EMBL" id="JBHSBM010000023">
    <property type="protein sequence ID" value="MFC4060594.1"/>
    <property type="molecule type" value="Genomic_DNA"/>
</dbReference>
<gene>
    <name evidence="2" type="ORF">ACFOWE_20010</name>
</gene>
<name>A0ABV8ICC9_9ACTN</name>
<evidence type="ECO:0000313" key="3">
    <source>
        <dbReference type="Proteomes" id="UP001595850"/>
    </source>
</evidence>
<evidence type="ECO:0000256" key="1">
    <source>
        <dbReference type="SAM" id="MobiDB-lite"/>
    </source>
</evidence>
<comment type="caution">
    <text evidence="2">The sequence shown here is derived from an EMBL/GenBank/DDBJ whole genome shotgun (WGS) entry which is preliminary data.</text>
</comment>
<feature type="compositionally biased region" description="Basic and acidic residues" evidence="1">
    <location>
        <begin position="83"/>
        <end position="93"/>
    </location>
</feature>
<sequence>MVPRVRRSGPCLIFKLPRTPGIEETFRKAVRGATRWDEDLQGFVVPVGRSGLTGALLSSINAFVAEHGLHIDPEALAPLGRRPPGDSHPRTEEAVPSNPDLVPGRLNTDLLPPDAWGSDLRSIVSVADWNRLRDTIPSWCEMCMTPRRGERGRIRRPDCHELWAFDDVHHVQKLRRLVALCADCRSVQRIDQAESGGGMMLVLAALCTANDWSHDQAMAEIERVRRIRAEREQTDWDLDLSVLTGAVTIDGFPRLRISAAERSRLAGAVHRERAEP</sequence>
<dbReference type="Proteomes" id="UP001595850">
    <property type="component" value="Unassembled WGS sequence"/>
</dbReference>